<feature type="non-terminal residue" evidence="1">
    <location>
        <position position="1"/>
    </location>
</feature>
<dbReference type="AlphaFoldDB" id="X1VU34"/>
<reference evidence="1" key="1">
    <citation type="journal article" date="2014" name="Front. Microbiol.">
        <title>High frequency of phylogenetically diverse reductive dehalogenase-homologous genes in deep subseafloor sedimentary metagenomes.</title>
        <authorList>
            <person name="Kawai M."/>
            <person name="Futagami T."/>
            <person name="Toyoda A."/>
            <person name="Takaki Y."/>
            <person name="Nishi S."/>
            <person name="Hori S."/>
            <person name="Arai W."/>
            <person name="Tsubouchi T."/>
            <person name="Morono Y."/>
            <person name="Uchiyama I."/>
            <person name="Ito T."/>
            <person name="Fujiyama A."/>
            <person name="Inagaki F."/>
            <person name="Takami H."/>
        </authorList>
    </citation>
    <scope>NUCLEOTIDE SEQUENCE</scope>
    <source>
        <strain evidence="1">Expedition CK06-06</strain>
    </source>
</reference>
<dbReference type="EMBL" id="BARW01038184">
    <property type="protein sequence ID" value="GAJ21046.1"/>
    <property type="molecule type" value="Genomic_DNA"/>
</dbReference>
<name>X1VU34_9ZZZZ</name>
<sequence length="34" mass="4022">GTLTEVLQRLTREQAEDFTREINGRREKQASLFE</sequence>
<evidence type="ECO:0000313" key="1">
    <source>
        <dbReference type="EMBL" id="GAJ21046.1"/>
    </source>
</evidence>
<organism evidence="1">
    <name type="scientific">marine sediment metagenome</name>
    <dbReference type="NCBI Taxonomy" id="412755"/>
    <lineage>
        <taxon>unclassified sequences</taxon>
        <taxon>metagenomes</taxon>
        <taxon>ecological metagenomes</taxon>
    </lineage>
</organism>
<protein>
    <submittedName>
        <fullName evidence="1">Uncharacterized protein</fullName>
    </submittedName>
</protein>
<comment type="caution">
    <text evidence="1">The sequence shown here is derived from an EMBL/GenBank/DDBJ whole genome shotgun (WGS) entry which is preliminary data.</text>
</comment>
<proteinExistence type="predicted"/>
<accession>X1VU34</accession>
<gene>
    <name evidence="1" type="ORF">S12H4_58695</name>
</gene>